<feature type="region of interest" description="Disordered" evidence="4">
    <location>
        <begin position="1"/>
        <end position="36"/>
    </location>
</feature>
<dbReference type="InterPro" id="IPR015943">
    <property type="entry name" value="WD40/YVTN_repeat-like_dom_sf"/>
</dbReference>
<dbReference type="Gene3D" id="2.130.10.10">
    <property type="entry name" value="YVTN repeat-like/Quinoprotein amine dehydrogenase"/>
    <property type="match status" value="4"/>
</dbReference>
<dbReference type="EMBL" id="KN819339">
    <property type="protein sequence ID" value="KIJ14949.1"/>
    <property type="molecule type" value="Genomic_DNA"/>
</dbReference>
<keyword evidence="6" id="KW-1185">Reference proteome</keyword>
<gene>
    <name evidence="5" type="ORF">PAXINDRAFT_78116</name>
</gene>
<dbReference type="AlphaFoldDB" id="A0A0C9SYD2"/>
<sequence>MTTIRDVALAQPPSAHAPDGSGRQNPNEREQPVTPLQPLHILDGHTARVYRLASIPNNNLFVSGSWDGNCRVWSAKDGEVVGKKMVHGKSVYAIVVSRDGKTMASGGSDGRIVVWDLESREKIIEWKTPSNIMALSLAMSQDSRTLASGHNNGTVMLWSASTGDHIAGPYKLHDDISLVWLPNSGQLISASRDKTIKYWDTSNDSLLIATSHGHSVYALAISSDGNLLASASWDGTTRLWNTSTHKQIDDPPLHILQGHTGQIWRLASIPDSNLFVTGSGDGSCRVWNAKDGGEVGKEMIHGEWVNGIVVSQDGKTMASGGNDGRIVVWSLESREKVVEWKTPSNVCYWSSHFRMTCGRSGVAIIPPFKAHDDGIWSLVWLPNGQLISASRDNTIKYWDTSNGSPLIATSHGHTDAVFALAISSNGKLLASTSRDRTARLWNTSTHEQIGAALQHPTFLLSVALSSDGRYLAAAGQDHEVYIWNLEDIEEVAKIIAEKVCPGYYKNKIRC</sequence>
<feature type="repeat" description="WD" evidence="3">
    <location>
        <begin position="298"/>
        <end position="339"/>
    </location>
</feature>
<feature type="repeat" description="WD" evidence="3">
    <location>
        <begin position="452"/>
        <end position="493"/>
    </location>
</feature>
<feature type="repeat" description="WD" evidence="3">
    <location>
        <begin position="410"/>
        <end position="451"/>
    </location>
</feature>
<name>A0A0C9SYD2_PAXIN</name>
<evidence type="ECO:0000256" key="3">
    <source>
        <dbReference type="PROSITE-ProRule" id="PRU00221"/>
    </source>
</evidence>
<dbReference type="Pfam" id="PF00400">
    <property type="entry name" value="WD40"/>
    <property type="match status" value="10"/>
</dbReference>
<dbReference type="PROSITE" id="PS50082">
    <property type="entry name" value="WD_REPEATS_2"/>
    <property type="match status" value="10"/>
</dbReference>
<dbReference type="PROSITE" id="PS50294">
    <property type="entry name" value="WD_REPEATS_REGION"/>
    <property type="match status" value="8"/>
</dbReference>
<dbReference type="InterPro" id="IPR011047">
    <property type="entry name" value="Quinoprotein_ADH-like_sf"/>
</dbReference>
<dbReference type="CDD" id="cd00200">
    <property type="entry name" value="WD40"/>
    <property type="match status" value="1"/>
</dbReference>
<feature type="repeat" description="WD" evidence="3">
    <location>
        <begin position="256"/>
        <end position="297"/>
    </location>
</feature>
<dbReference type="InterPro" id="IPR020472">
    <property type="entry name" value="WD40_PAC1"/>
</dbReference>
<reference evidence="5 6" key="1">
    <citation type="submission" date="2014-06" db="EMBL/GenBank/DDBJ databases">
        <authorList>
            <consortium name="DOE Joint Genome Institute"/>
            <person name="Kuo A."/>
            <person name="Kohler A."/>
            <person name="Nagy L.G."/>
            <person name="Floudas D."/>
            <person name="Copeland A."/>
            <person name="Barry K.W."/>
            <person name="Cichocki N."/>
            <person name="Veneault-Fourrey C."/>
            <person name="LaButti K."/>
            <person name="Lindquist E.A."/>
            <person name="Lipzen A."/>
            <person name="Lundell T."/>
            <person name="Morin E."/>
            <person name="Murat C."/>
            <person name="Sun H."/>
            <person name="Tunlid A."/>
            <person name="Henrissat B."/>
            <person name="Grigoriev I.V."/>
            <person name="Hibbett D.S."/>
            <person name="Martin F."/>
            <person name="Nordberg H.P."/>
            <person name="Cantor M.N."/>
            <person name="Hua S.X."/>
        </authorList>
    </citation>
    <scope>NUCLEOTIDE SEQUENCE [LARGE SCALE GENOMIC DNA]</scope>
    <source>
        <strain evidence="5 6">ATCC 200175</strain>
    </source>
</reference>
<dbReference type="SUPFAM" id="SSF50969">
    <property type="entry name" value="YVTN repeat-like/Quinoprotein amine dehydrogenase"/>
    <property type="match status" value="1"/>
</dbReference>
<proteinExistence type="predicted"/>
<feature type="repeat" description="WD" evidence="3">
    <location>
        <begin position="136"/>
        <end position="168"/>
    </location>
</feature>
<feature type="repeat" description="WD" evidence="3">
    <location>
        <begin position="42"/>
        <end position="83"/>
    </location>
</feature>
<dbReference type="Proteomes" id="UP000053647">
    <property type="component" value="Unassembled WGS sequence"/>
</dbReference>
<dbReference type="InterPro" id="IPR011044">
    <property type="entry name" value="Quino_amine_DH_bsu"/>
</dbReference>
<feature type="repeat" description="WD" evidence="3">
    <location>
        <begin position="84"/>
        <end position="125"/>
    </location>
</feature>
<accession>A0A0C9SYD2</accession>
<dbReference type="PANTHER" id="PTHR19848">
    <property type="entry name" value="WD40 REPEAT PROTEIN"/>
    <property type="match status" value="1"/>
</dbReference>
<dbReference type="InterPro" id="IPR019775">
    <property type="entry name" value="WD40_repeat_CS"/>
</dbReference>
<feature type="repeat" description="WD" evidence="3">
    <location>
        <begin position="368"/>
        <end position="408"/>
    </location>
</feature>
<evidence type="ECO:0000256" key="2">
    <source>
        <dbReference type="ARBA" id="ARBA00022737"/>
    </source>
</evidence>
<evidence type="ECO:0000256" key="1">
    <source>
        <dbReference type="ARBA" id="ARBA00022574"/>
    </source>
</evidence>
<feature type="repeat" description="WD" evidence="3">
    <location>
        <begin position="209"/>
        <end position="250"/>
    </location>
</feature>
<dbReference type="SUPFAM" id="SSF50998">
    <property type="entry name" value="Quinoprotein alcohol dehydrogenase-like"/>
    <property type="match status" value="1"/>
</dbReference>
<dbReference type="HOGENOM" id="CLU_000288_57_32_1"/>
<dbReference type="PROSITE" id="PS00678">
    <property type="entry name" value="WD_REPEATS_1"/>
    <property type="match status" value="4"/>
</dbReference>
<protein>
    <submittedName>
        <fullName evidence="5">Unplaced genomic scaffold PAXINscaffold_17, whole genome shotgun sequence</fullName>
    </submittedName>
</protein>
<reference evidence="6" key="2">
    <citation type="submission" date="2015-01" db="EMBL/GenBank/DDBJ databases">
        <title>Evolutionary Origins and Diversification of the Mycorrhizal Mutualists.</title>
        <authorList>
            <consortium name="DOE Joint Genome Institute"/>
            <consortium name="Mycorrhizal Genomics Consortium"/>
            <person name="Kohler A."/>
            <person name="Kuo A."/>
            <person name="Nagy L.G."/>
            <person name="Floudas D."/>
            <person name="Copeland A."/>
            <person name="Barry K.W."/>
            <person name="Cichocki N."/>
            <person name="Veneault-Fourrey C."/>
            <person name="LaButti K."/>
            <person name="Lindquist E.A."/>
            <person name="Lipzen A."/>
            <person name="Lundell T."/>
            <person name="Morin E."/>
            <person name="Murat C."/>
            <person name="Riley R."/>
            <person name="Ohm R."/>
            <person name="Sun H."/>
            <person name="Tunlid A."/>
            <person name="Henrissat B."/>
            <person name="Grigoriev I.V."/>
            <person name="Hibbett D.S."/>
            <person name="Martin F."/>
        </authorList>
    </citation>
    <scope>NUCLEOTIDE SEQUENCE [LARGE SCALE GENOMIC DNA]</scope>
    <source>
        <strain evidence="6">ATCC 200175</strain>
    </source>
</reference>
<dbReference type="InterPro" id="IPR001680">
    <property type="entry name" value="WD40_rpt"/>
</dbReference>
<dbReference type="SMART" id="SM00320">
    <property type="entry name" value="WD40"/>
    <property type="match status" value="10"/>
</dbReference>
<organism evidence="5 6">
    <name type="scientific">Paxillus involutus ATCC 200175</name>
    <dbReference type="NCBI Taxonomy" id="664439"/>
    <lineage>
        <taxon>Eukaryota</taxon>
        <taxon>Fungi</taxon>
        <taxon>Dikarya</taxon>
        <taxon>Basidiomycota</taxon>
        <taxon>Agaricomycotina</taxon>
        <taxon>Agaricomycetes</taxon>
        <taxon>Agaricomycetidae</taxon>
        <taxon>Boletales</taxon>
        <taxon>Paxilineae</taxon>
        <taxon>Paxillaceae</taxon>
        <taxon>Paxillus</taxon>
    </lineage>
</organism>
<dbReference type="OrthoDB" id="2644546at2759"/>
<evidence type="ECO:0000313" key="6">
    <source>
        <dbReference type="Proteomes" id="UP000053647"/>
    </source>
</evidence>
<evidence type="ECO:0000313" key="5">
    <source>
        <dbReference type="EMBL" id="KIJ14949.1"/>
    </source>
</evidence>
<dbReference type="PRINTS" id="PR00320">
    <property type="entry name" value="GPROTEINBRPT"/>
</dbReference>
<keyword evidence="1 3" id="KW-0853">WD repeat</keyword>
<dbReference type="PANTHER" id="PTHR19848:SF8">
    <property type="entry name" value="F-BOX AND WD REPEAT DOMAIN CONTAINING 7"/>
    <property type="match status" value="1"/>
</dbReference>
<evidence type="ECO:0000256" key="4">
    <source>
        <dbReference type="SAM" id="MobiDB-lite"/>
    </source>
</evidence>
<feature type="repeat" description="WD" evidence="3">
    <location>
        <begin position="177"/>
        <end position="209"/>
    </location>
</feature>
<keyword evidence="2" id="KW-0677">Repeat</keyword>